<dbReference type="AlphaFoldDB" id="A0A6A6NBB3"/>
<protein>
    <submittedName>
        <fullName evidence="2">Uncharacterized protein</fullName>
    </submittedName>
</protein>
<sequence length="96" mass="10608">MYCHGNSLHEETDFDITSIICSIIEDIGVDQVVQLITNNASISDSVREMLTKAQTLEPIDLERCSELPDYLDPIQGVKLDRPTDETMVDVPAEAAA</sequence>
<dbReference type="EMBL" id="JAAGAX010000002">
    <property type="protein sequence ID" value="KAF2322155.1"/>
    <property type="molecule type" value="Genomic_DNA"/>
</dbReference>
<organism evidence="2 3">
    <name type="scientific">Hevea brasiliensis</name>
    <name type="common">Para rubber tree</name>
    <name type="synonym">Siphonia brasiliensis</name>
    <dbReference type="NCBI Taxonomy" id="3981"/>
    <lineage>
        <taxon>Eukaryota</taxon>
        <taxon>Viridiplantae</taxon>
        <taxon>Streptophyta</taxon>
        <taxon>Embryophyta</taxon>
        <taxon>Tracheophyta</taxon>
        <taxon>Spermatophyta</taxon>
        <taxon>Magnoliopsida</taxon>
        <taxon>eudicotyledons</taxon>
        <taxon>Gunneridae</taxon>
        <taxon>Pentapetalae</taxon>
        <taxon>rosids</taxon>
        <taxon>fabids</taxon>
        <taxon>Malpighiales</taxon>
        <taxon>Euphorbiaceae</taxon>
        <taxon>Crotonoideae</taxon>
        <taxon>Micrandreae</taxon>
        <taxon>Hevea</taxon>
    </lineage>
</organism>
<keyword evidence="3" id="KW-1185">Reference proteome</keyword>
<gene>
    <name evidence="2" type="ORF">GH714_007950</name>
</gene>
<feature type="region of interest" description="Disordered" evidence="1">
    <location>
        <begin position="75"/>
        <end position="96"/>
    </location>
</feature>
<evidence type="ECO:0000313" key="3">
    <source>
        <dbReference type="Proteomes" id="UP000467840"/>
    </source>
</evidence>
<evidence type="ECO:0000313" key="2">
    <source>
        <dbReference type="EMBL" id="KAF2322155.1"/>
    </source>
</evidence>
<comment type="caution">
    <text evidence="2">The sequence shown here is derived from an EMBL/GenBank/DDBJ whole genome shotgun (WGS) entry which is preliminary data.</text>
</comment>
<reference evidence="2 3" key="1">
    <citation type="journal article" date="2020" name="Mol. Plant">
        <title>The Chromosome-Based Rubber Tree Genome Provides New Insights into Spurge Genome Evolution and Rubber Biosynthesis.</title>
        <authorList>
            <person name="Liu J."/>
            <person name="Shi C."/>
            <person name="Shi C.C."/>
            <person name="Li W."/>
            <person name="Zhang Q.J."/>
            <person name="Zhang Y."/>
            <person name="Li K."/>
            <person name="Lu H.F."/>
            <person name="Shi C."/>
            <person name="Zhu S.T."/>
            <person name="Xiao Z.Y."/>
            <person name="Nan H."/>
            <person name="Yue Y."/>
            <person name="Zhu X.G."/>
            <person name="Wu Y."/>
            <person name="Hong X.N."/>
            <person name="Fan G.Y."/>
            <person name="Tong Y."/>
            <person name="Zhang D."/>
            <person name="Mao C.L."/>
            <person name="Liu Y.L."/>
            <person name="Hao S.J."/>
            <person name="Liu W.Q."/>
            <person name="Lv M.Q."/>
            <person name="Zhang H.B."/>
            <person name="Liu Y."/>
            <person name="Hu-Tang G.R."/>
            <person name="Wang J.P."/>
            <person name="Wang J.H."/>
            <person name="Sun Y.H."/>
            <person name="Ni S.B."/>
            <person name="Chen W.B."/>
            <person name="Zhang X.C."/>
            <person name="Jiao Y.N."/>
            <person name="Eichler E.E."/>
            <person name="Li G.H."/>
            <person name="Liu X."/>
            <person name="Gao L.Z."/>
        </authorList>
    </citation>
    <scope>NUCLEOTIDE SEQUENCE [LARGE SCALE GENOMIC DNA]</scope>
    <source>
        <strain evidence="3">cv. GT1</strain>
        <tissue evidence="2">Leaf</tissue>
    </source>
</reference>
<accession>A0A6A6NBB3</accession>
<proteinExistence type="predicted"/>
<dbReference type="Proteomes" id="UP000467840">
    <property type="component" value="Chromosome 11"/>
</dbReference>
<name>A0A6A6NBB3_HEVBR</name>
<evidence type="ECO:0000256" key="1">
    <source>
        <dbReference type="SAM" id="MobiDB-lite"/>
    </source>
</evidence>